<protein>
    <submittedName>
        <fullName evidence="1">Uncharacterized protein</fullName>
    </submittedName>
</protein>
<reference evidence="1" key="1">
    <citation type="submission" date="2020-10" db="EMBL/GenBank/DDBJ databases">
        <title>Connecting structure to function with the recovery of over 1000 high-quality activated sludge metagenome-assembled genomes encoding full-length rRNA genes using long-read sequencing.</title>
        <authorList>
            <person name="Singleton C.M."/>
            <person name="Petriglieri F."/>
            <person name="Kristensen J.M."/>
            <person name="Kirkegaard R.H."/>
            <person name="Michaelsen T.Y."/>
            <person name="Andersen M.H."/>
            <person name="Karst S.M."/>
            <person name="Dueholm M.S."/>
            <person name="Nielsen P.H."/>
            <person name="Albertsen M."/>
        </authorList>
    </citation>
    <scope>NUCLEOTIDE SEQUENCE</scope>
    <source>
        <strain evidence="1">EsbW_18-Q3-R4-48_MAXAC.044</strain>
    </source>
</reference>
<accession>A0A9D7FFZ2</accession>
<organism evidence="1 2">
    <name type="scientific">Candidatus Propionivibrio dominans</name>
    <dbReference type="NCBI Taxonomy" id="2954373"/>
    <lineage>
        <taxon>Bacteria</taxon>
        <taxon>Pseudomonadati</taxon>
        <taxon>Pseudomonadota</taxon>
        <taxon>Betaproteobacteria</taxon>
        <taxon>Rhodocyclales</taxon>
        <taxon>Rhodocyclaceae</taxon>
        <taxon>Propionivibrio</taxon>
    </lineage>
</organism>
<comment type="caution">
    <text evidence="1">The sequence shown here is derived from an EMBL/GenBank/DDBJ whole genome shotgun (WGS) entry which is preliminary data.</text>
</comment>
<evidence type="ECO:0000313" key="2">
    <source>
        <dbReference type="Proteomes" id="UP000886602"/>
    </source>
</evidence>
<sequence length="118" mass="12801">MPLPASLIASIVSAIIEAAAQNSTSTAAQYEMYTMTRTLPPEAKQGVMLPPLDDGVVVIDGHPLPLAPTAQFRNQQNLIVMPMTIQERKDVVYLADANGAIFRIWMISPTEASSHPKK</sequence>
<dbReference type="AlphaFoldDB" id="A0A9D7FFZ2"/>
<evidence type="ECO:0000313" key="1">
    <source>
        <dbReference type="EMBL" id="MBK7423584.1"/>
    </source>
</evidence>
<name>A0A9D7FFZ2_9RHOO</name>
<dbReference type="EMBL" id="JADJNC010000016">
    <property type="protein sequence ID" value="MBK7423584.1"/>
    <property type="molecule type" value="Genomic_DNA"/>
</dbReference>
<proteinExistence type="predicted"/>
<gene>
    <name evidence="1" type="ORF">IPJ48_11050</name>
</gene>
<dbReference type="Proteomes" id="UP000886602">
    <property type="component" value="Unassembled WGS sequence"/>
</dbReference>